<dbReference type="Proteomes" id="UP001055172">
    <property type="component" value="Unassembled WGS sequence"/>
</dbReference>
<name>A0AA37LVS1_9PEZI</name>
<protein>
    <submittedName>
        <fullName evidence="1">Uncharacterized protein</fullName>
    </submittedName>
</protein>
<evidence type="ECO:0000313" key="1">
    <source>
        <dbReference type="EMBL" id="GJC86292.1"/>
    </source>
</evidence>
<accession>A0AA37LVS1</accession>
<gene>
    <name evidence="1" type="ORF">ColLi_09130</name>
</gene>
<dbReference type="AlphaFoldDB" id="A0AA37LVS1"/>
<reference evidence="1 2" key="1">
    <citation type="submission" date="2021-07" db="EMBL/GenBank/DDBJ databases">
        <title>Genome data of Colletotrichum spaethianum.</title>
        <authorList>
            <person name="Utami Y.D."/>
            <person name="Hiruma K."/>
        </authorList>
    </citation>
    <scope>NUCLEOTIDE SEQUENCE [LARGE SCALE GENOMIC DNA]</scope>
    <source>
        <strain evidence="1 2">MAFF 242679</strain>
    </source>
</reference>
<comment type="caution">
    <text evidence="1">The sequence shown here is derived from an EMBL/GenBank/DDBJ whole genome shotgun (WGS) entry which is preliminary data.</text>
</comment>
<evidence type="ECO:0000313" key="2">
    <source>
        <dbReference type="Proteomes" id="UP001055172"/>
    </source>
</evidence>
<keyword evidence="2" id="KW-1185">Reference proteome</keyword>
<organism evidence="1 2">
    <name type="scientific">Colletotrichum liriopes</name>
    <dbReference type="NCBI Taxonomy" id="708192"/>
    <lineage>
        <taxon>Eukaryota</taxon>
        <taxon>Fungi</taxon>
        <taxon>Dikarya</taxon>
        <taxon>Ascomycota</taxon>
        <taxon>Pezizomycotina</taxon>
        <taxon>Sordariomycetes</taxon>
        <taxon>Hypocreomycetidae</taxon>
        <taxon>Glomerellales</taxon>
        <taxon>Glomerellaceae</taxon>
        <taxon>Colletotrichum</taxon>
        <taxon>Colletotrichum spaethianum species complex</taxon>
    </lineage>
</organism>
<sequence>MFILGVSVISCIPCADSEGPVLAAPLQLTSFWQSPPDHLAVDSVLRQLAELNAAINYLVSRLRRHGVVPASAEGHDRKWDVRRMPADET</sequence>
<proteinExistence type="predicted"/>
<dbReference type="EMBL" id="BPPX01000021">
    <property type="protein sequence ID" value="GJC86292.1"/>
    <property type="molecule type" value="Genomic_DNA"/>
</dbReference>